<protein>
    <submittedName>
        <fullName evidence="1">Plant UBX domain-containing protein 8</fullName>
    </submittedName>
</protein>
<dbReference type="EMBL" id="CM045771">
    <property type="protein sequence ID" value="KAI7989556.1"/>
    <property type="molecule type" value="Genomic_DNA"/>
</dbReference>
<sequence length="561" mass="61474">MARPNQEAIETFMSITGASESVALQKLEEHGGDLNEAVNAHFNEGDRSIIHETSTAAPQNDAMDIDEPIQVGPPRPPFSLLPSARNLNLFSLLDPDFSRSLFDSGPGLTTRAPFVSHPREVREIPIEVKDGSEQEGHSGLVPSIEDVTETAQAHGPETHGTVIIDEDDDEDIPTAPSGHAAGQNEQEDDVLGNNSGGTYPMPTAPGIDDLPDYSNEIDEEMVRAAIEASKREVGKGYLDQQFDAPDQRQSHLEDAELAHAVSLSLKAVEQENALLEAGEKVGASELEAFKSTELGDMGKMTSSNGRLDVGSSSIQEEAEDVEEQPPVRHRSRRMSSASVDSAKEIGEVEITPPSSPGQDNSINHPPQNANDFQSDEWGGISSEEHDEAIMLEAALFGGMPGGSEYRFPYAPHQLMQNGLDRNPGPYPMRMPRPPLPALTAQRLIREQQDDEYLASLQADREKELKAIEEAEARHLEEQAAREAALEEESRRKLEEEQEIERQLAAKEASLPQEPTPEDEKAVTLQVRMPDGSSHGRWFLKSDKLQSLFDFIDVGRRVKPGS</sequence>
<name>A0ACC0FQ53_9ERIC</name>
<gene>
    <name evidence="1" type="ORF">LOK49_LG13G02642</name>
</gene>
<reference evidence="1 2" key="1">
    <citation type="journal article" date="2022" name="Plant J.">
        <title>Chromosome-level genome of Camellia lanceoleosa provides a valuable resource for understanding genome evolution and self-incompatibility.</title>
        <authorList>
            <person name="Gong W."/>
            <person name="Xiao S."/>
            <person name="Wang L."/>
            <person name="Liao Z."/>
            <person name="Chang Y."/>
            <person name="Mo W."/>
            <person name="Hu G."/>
            <person name="Li W."/>
            <person name="Zhao G."/>
            <person name="Zhu H."/>
            <person name="Hu X."/>
            <person name="Ji K."/>
            <person name="Xiang X."/>
            <person name="Song Q."/>
            <person name="Yuan D."/>
            <person name="Jin S."/>
            <person name="Zhang L."/>
        </authorList>
    </citation>
    <scope>NUCLEOTIDE SEQUENCE [LARGE SCALE GENOMIC DNA]</scope>
    <source>
        <strain evidence="1">SQ_2022a</strain>
    </source>
</reference>
<dbReference type="Proteomes" id="UP001060215">
    <property type="component" value="Chromosome 14"/>
</dbReference>
<accession>A0ACC0FQ53</accession>
<comment type="caution">
    <text evidence="1">The sequence shown here is derived from an EMBL/GenBank/DDBJ whole genome shotgun (WGS) entry which is preliminary data.</text>
</comment>
<proteinExistence type="predicted"/>
<organism evidence="1 2">
    <name type="scientific">Camellia lanceoleosa</name>
    <dbReference type="NCBI Taxonomy" id="1840588"/>
    <lineage>
        <taxon>Eukaryota</taxon>
        <taxon>Viridiplantae</taxon>
        <taxon>Streptophyta</taxon>
        <taxon>Embryophyta</taxon>
        <taxon>Tracheophyta</taxon>
        <taxon>Spermatophyta</taxon>
        <taxon>Magnoliopsida</taxon>
        <taxon>eudicotyledons</taxon>
        <taxon>Gunneridae</taxon>
        <taxon>Pentapetalae</taxon>
        <taxon>asterids</taxon>
        <taxon>Ericales</taxon>
        <taxon>Theaceae</taxon>
        <taxon>Camellia</taxon>
    </lineage>
</organism>
<evidence type="ECO:0000313" key="1">
    <source>
        <dbReference type="EMBL" id="KAI7989556.1"/>
    </source>
</evidence>
<keyword evidence="2" id="KW-1185">Reference proteome</keyword>
<evidence type="ECO:0000313" key="2">
    <source>
        <dbReference type="Proteomes" id="UP001060215"/>
    </source>
</evidence>